<dbReference type="Pfam" id="PF13439">
    <property type="entry name" value="Glyco_transf_4"/>
    <property type="match status" value="1"/>
</dbReference>
<protein>
    <submittedName>
        <fullName evidence="2">Glycosyltransferase family 4 protein</fullName>
    </submittedName>
</protein>
<proteinExistence type="predicted"/>
<evidence type="ECO:0000313" key="3">
    <source>
        <dbReference type="Proteomes" id="UP001365846"/>
    </source>
</evidence>
<evidence type="ECO:0000259" key="1">
    <source>
        <dbReference type="Pfam" id="PF13439"/>
    </source>
</evidence>
<keyword evidence="3" id="KW-1185">Reference proteome</keyword>
<comment type="caution">
    <text evidence="2">The sequence shown here is derived from an EMBL/GenBank/DDBJ whole genome shotgun (WGS) entry which is preliminary data.</text>
</comment>
<dbReference type="Proteomes" id="UP001365846">
    <property type="component" value="Unassembled WGS sequence"/>
</dbReference>
<dbReference type="EMBL" id="JBBKZU010000004">
    <property type="protein sequence ID" value="MEJ8811462.1"/>
    <property type="molecule type" value="Genomic_DNA"/>
</dbReference>
<feature type="domain" description="Glycosyltransferase subfamily 4-like N-terminal" evidence="1">
    <location>
        <begin position="31"/>
        <end position="161"/>
    </location>
</feature>
<accession>A0ABU8VCR7</accession>
<dbReference type="Gene3D" id="3.40.50.2000">
    <property type="entry name" value="Glycogen Phosphorylase B"/>
    <property type="match status" value="1"/>
</dbReference>
<evidence type="ECO:0000313" key="2">
    <source>
        <dbReference type="EMBL" id="MEJ8811462.1"/>
    </source>
</evidence>
<dbReference type="SUPFAM" id="SSF53756">
    <property type="entry name" value="UDP-Glycosyltransferase/glycogen phosphorylase"/>
    <property type="match status" value="1"/>
</dbReference>
<reference evidence="2 3" key="1">
    <citation type="submission" date="2024-03" db="EMBL/GenBank/DDBJ databases">
        <title>Novel species of the genus Variovorax.</title>
        <authorList>
            <person name="Liu Q."/>
            <person name="Xin Y.-H."/>
        </authorList>
    </citation>
    <scope>NUCLEOTIDE SEQUENCE [LARGE SCALE GENOMIC DNA]</scope>
    <source>
        <strain evidence="2 3">KACC 18899</strain>
    </source>
</reference>
<dbReference type="RefSeq" id="WP_340356760.1">
    <property type="nucleotide sequence ID" value="NZ_JBBKZU010000004.1"/>
</dbReference>
<organism evidence="2 3">
    <name type="scientific">Variovorax ureilyticus</name>
    <dbReference type="NCBI Taxonomy" id="1836198"/>
    <lineage>
        <taxon>Bacteria</taxon>
        <taxon>Pseudomonadati</taxon>
        <taxon>Pseudomonadota</taxon>
        <taxon>Betaproteobacteria</taxon>
        <taxon>Burkholderiales</taxon>
        <taxon>Comamonadaceae</taxon>
        <taxon>Variovorax</taxon>
    </lineage>
</organism>
<gene>
    <name evidence="2" type="ORF">WKW77_10325</name>
</gene>
<dbReference type="InterPro" id="IPR028098">
    <property type="entry name" value="Glyco_trans_4-like_N"/>
</dbReference>
<name>A0ABU8VCR7_9BURK</name>
<sequence length="454" mass="49991">MPTASAEPGASPAGRPLRILLTMCYLVHRTGAEMFTRDLAMWLRRRGHAVTIFATAFGDMADELRLASIACITDVADMAARPDVIIGNTHHETVRALLHFHDVPVLTICHDRSADHGRPAQFAQVKCHVAVDENCAERLVNEFGIARERIELIQNGIDLSRFLPRPELPARPLSALVFSNQAVDDAQLDEIRAACVARGMRLDVVGLASGNHLADPAQALGRYDVVFGKARCATEALVTGNAVVMLDPGYGMGEMVTSANVAHARRWNFGRALLTRPITRDSVGAELDRYDAADAQTAAAWMRERGGLDASLGELERCAMRLAEQHAVVAVPAEQRAREVAHYMDDWIRRGSTTSVHLHLASARQHAERLQQVLDDRQHAHQQAFAAEQARHDAQLRAELEAVRADADHQLRAARAEVAALQTHLREFHASRSWRVTAPLRRLSGGLLSKGRRT</sequence>